<dbReference type="EMBL" id="AWSE01000051">
    <property type="protein sequence ID" value="ERH24753.1"/>
    <property type="molecule type" value="Genomic_DNA"/>
</dbReference>
<comment type="caution">
    <text evidence="2">The sequence shown here is derived from an EMBL/GenBank/DDBJ whole genome shotgun (WGS) entry which is preliminary data.</text>
</comment>
<sequence length="51" mass="5673">MAGPERSRISSRAAQTRAGAISRPEDRRTMMAMTAMCAMSPMSMCRCCRCR</sequence>
<dbReference type="Proteomes" id="UP000016536">
    <property type="component" value="Unassembled WGS sequence"/>
</dbReference>
<proteinExistence type="predicted"/>
<evidence type="ECO:0000256" key="1">
    <source>
        <dbReference type="SAM" id="MobiDB-lite"/>
    </source>
</evidence>
<dbReference type="HOGENOM" id="CLU_3094674_0_0_11"/>
<name>U1RYL7_9ACTO</name>
<reference evidence="2 3" key="1">
    <citation type="submission" date="2013-08" db="EMBL/GenBank/DDBJ databases">
        <authorList>
            <person name="Weinstock G."/>
            <person name="Sodergren E."/>
            <person name="Wylie T."/>
            <person name="Fulton L."/>
            <person name="Fulton R."/>
            <person name="Fronick C."/>
            <person name="O'Laughlin M."/>
            <person name="Godfrey J."/>
            <person name="Miner T."/>
            <person name="Herter B."/>
            <person name="Appelbaum E."/>
            <person name="Cordes M."/>
            <person name="Lek S."/>
            <person name="Wollam A."/>
            <person name="Pepin K.H."/>
            <person name="Palsikar V.B."/>
            <person name="Mitreva M."/>
            <person name="Wilson R.K."/>
        </authorList>
    </citation>
    <scope>NUCLEOTIDE SEQUENCE [LARGE SCALE GENOMIC DNA]</scope>
    <source>
        <strain evidence="2 3">F0542</strain>
    </source>
</reference>
<evidence type="ECO:0000313" key="3">
    <source>
        <dbReference type="Proteomes" id="UP000016536"/>
    </source>
</evidence>
<protein>
    <submittedName>
        <fullName evidence="2">Uncharacterized protein</fullName>
    </submittedName>
</protein>
<evidence type="ECO:0000313" key="2">
    <source>
        <dbReference type="EMBL" id="ERH24753.1"/>
    </source>
</evidence>
<dbReference type="AlphaFoldDB" id="U1RYL7"/>
<accession>U1RYL7</accession>
<keyword evidence="3" id="KW-1185">Reference proteome</keyword>
<organism evidence="2 3">
    <name type="scientific">Actinomyces johnsonii F0542</name>
    <dbReference type="NCBI Taxonomy" id="1321818"/>
    <lineage>
        <taxon>Bacteria</taxon>
        <taxon>Bacillati</taxon>
        <taxon>Actinomycetota</taxon>
        <taxon>Actinomycetes</taxon>
        <taxon>Actinomycetales</taxon>
        <taxon>Actinomycetaceae</taxon>
        <taxon>Actinomyces</taxon>
    </lineage>
</organism>
<gene>
    <name evidence="2" type="ORF">HMPREF1979_01088</name>
</gene>
<feature type="region of interest" description="Disordered" evidence="1">
    <location>
        <begin position="1"/>
        <end position="26"/>
    </location>
</feature>